<organism evidence="19 20">
    <name type="scientific">Nasonia vitripennis</name>
    <name type="common">Parasitic wasp</name>
    <dbReference type="NCBI Taxonomy" id="7425"/>
    <lineage>
        <taxon>Eukaryota</taxon>
        <taxon>Metazoa</taxon>
        <taxon>Ecdysozoa</taxon>
        <taxon>Arthropoda</taxon>
        <taxon>Hexapoda</taxon>
        <taxon>Insecta</taxon>
        <taxon>Pterygota</taxon>
        <taxon>Neoptera</taxon>
        <taxon>Endopterygota</taxon>
        <taxon>Hymenoptera</taxon>
        <taxon>Apocrita</taxon>
        <taxon>Proctotrupomorpha</taxon>
        <taxon>Chalcidoidea</taxon>
        <taxon>Pteromalidae</taxon>
        <taxon>Pteromalinae</taxon>
        <taxon>Nasonia</taxon>
    </lineage>
</organism>
<name>A0A7M7QDR8_NASVI</name>
<dbReference type="PANTHER" id="PTHR13278:SF0">
    <property type="entry name" value="ZINC FINGER PROTEIN 830"/>
    <property type="match status" value="1"/>
</dbReference>
<dbReference type="FunCoup" id="A0A7M7QDR8">
    <property type="interactions" value="2068"/>
</dbReference>
<dbReference type="GO" id="GO:0044773">
    <property type="term" value="P:mitotic DNA damage checkpoint signaling"/>
    <property type="evidence" value="ECO:0007669"/>
    <property type="project" value="TreeGrafter"/>
</dbReference>
<dbReference type="Gene3D" id="3.30.160.60">
    <property type="entry name" value="Classic Zinc Finger"/>
    <property type="match status" value="1"/>
</dbReference>
<evidence type="ECO:0000313" key="20">
    <source>
        <dbReference type="Proteomes" id="UP000002358"/>
    </source>
</evidence>
<dbReference type="RefSeq" id="XP_031784993.1">
    <property type="nucleotide sequence ID" value="XM_031929133.2"/>
</dbReference>
<evidence type="ECO:0000256" key="2">
    <source>
        <dbReference type="ARBA" id="ARBA00004324"/>
    </source>
</evidence>
<dbReference type="SUPFAM" id="SSF57667">
    <property type="entry name" value="beta-beta-alpha zinc fingers"/>
    <property type="match status" value="1"/>
</dbReference>
<evidence type="ECO:0000256" key="14">
    <source>
        <dbReference type="ARBA" id="ARBA00030672"/>
    </source>
</evidence>
<keyword evidence="13" id="KW-0131">Cell cycle</keyword>
<dbReference type="GO" id="GO:0003676">
    <property type="term" value="F:nucleic acid binding"/>
    <property type="evidence" value="ECO:0007669"/>
    <property type="project" value="InterPro"/>
</dbReference>
<evidence type="ECO:0000256" key="13">
    <source>
        <dbReference type="ARBA" id="ARBA00023306"/>
    </source>
</evidence>
<feature type="compositionally biased region" description="Polar residues" evidence="16">
    <location>
        <begin position="146"/>
        <end position="158"/>
    </location>
</feature>
<evidence type="ECO:0000256" key="8">
    <source>
        <dbReference type="ARBA" id="ARBA00022771"/>
    </source>
</evidence>
<keyword evidence="9" id="KW-0498">Mitosis</keyword>
<dbReference type="Pfam" id="PF23406">
    <property type="entry name" value="ZNF380_CC"/>
    <property type="match status" value="1"/>
</dbReference>
<comment type="subcellular location">
    <subcellularLocation>
        <location evidence="1">Chromosome</location>
    </subcellularLocation>
    <subcellularLocation>
        <location evidence="2">Nucleus speckle</location>
    </subcellularLocation>
</comment>
<accession>A0A7M7QDR8</accession>
<evidence type="ECO:0000256" key="4">
    <source>
        <dbReference type="ARBA" id="ARBA00022454"/>
    </source>
</evidence>
<dbReference type="InterPro" id="IPR036236">
    <property type="entry name" value="Znf_C2H2_sf"/>
</dbReference>
<dbReference type="InterPro" id="IPR040050">
    <property type="entry name" value="ZNF830-like"/>
</dbReference>
<feature type="domain" description="ZNF380 coiled-coil" evidence="18">
    <location>
        <begin position="179"/>
        <end position="258"/>
    </location>
</feature>
<keyword evidence="7" id="KW-0479">Metal-binding</keyword>
<dbReference type="InParanoid" id="A0A7M7QDR8"/>
<protein>
    <recommendedName>
        <fullName evidence="3">Zinc finger protein 830</fullName>
    </recommendedName>
    <alternativeName>
        <fullName evidence="14">Coiled-coil domain-containing protein 16</fullName>
    </alternativeName>
</protein>
<evidence type="ECO:0000256" key="9">
    <source>
        <dbReference type="ARBA" id="ARBA00022776"/>
    </source>
</evidence>
<feature type="domain" description="C2H2-type" evidence="17">
    <location>
        <begin position="42"/>
        <end position="66"/>
    </location>
</feature>
<proteinExistence type="predicted"/>
<dbReference type="GeneID" id="100115991"/>
<keyword evidence="4" id="KW-0158">Chromosome</keyword>
<evidence type="ECO:0000256" key="1">
    <source>
        <dbReference type="ARBA" id="ARBA00004286"/>
    </source>
</evidence>
<evidence type="ECO:0000256" key="12">
    <source>
        <dbReference type="ARBA" id="ARBA00023242"/>
    </source>
</evidence>
<evidence type="ECO:0000256" key="10">
    <source>
        <dbReference type="ARBA" id="ARBA00022833"/>
    </source>
</evidence>
<evidence type="ECO:0000256" key="11">
    <source>
        <dbReference type="ARBA" id="ARBA00023054"/>
    </source>
</evidence>
<evidence type="ECO:0000256" key="16">
    <source>
        <dbReference type="SAM" id="MobiDB-lite"/>
    </source>
</evidence>
<keyword evidence="8" id="KW-0863">Zinc-finger</keyword>
<dbReference type="OrthoDB" id="77607at2759"/>
<keyword evidence="20" id="KW-1185">Reference proteome</keyword>
<feature type="coiled-coil region" evidence="15">
    <location>
        <begin position="230"/>
        <end position="257"/>
    </location>
</feature>
<sequence length="306" mass="34794">MASKKKLSKEELRKAMLEAKKKHSVIKKIESPLARYNELDQLTCVLCKTVVRSETLWPIHLNSKTHKDNIALAKKTKLEPAATQPRPSNKRATLFQEPQPVKKVKGILKNTGHPASIKSSLPAGFFDESSPSHKNIDNSNARKTESTTVNGSNVNGSQESVNVEASEVKNNKDSSQAVLPEGFFDDPVKDAKARNVEYKDPIEEEWEKFQKEIKEETAQSAQIIGDDQEEAATERQIDTIEEQLRNWSRVMDLVKQKELVHTTEKKQENNDFSSDEDDIDEYLDWRVKKSYPNITEISAELKNNYV</sequence>
<dbReference type="GO" id="GO:0005681">
    <property type="term" value="C:spliceosomal complex"/>
    <property type="evidence" value="ECO:0007669"/>
    <property type="project" value="InterPro"/>
</dbReference>
<evidence type="ECO:0000313" key="19">
    <source>
        <dbReference type="EnsemblMetazoa" id="XP_031784993"/>
    </source>
</evidence>
<dbReference type="GO" id="GO:0033260">
    <property type="term" value="P:nuclear DNA replication"/>
    <property type="evidence" value="ECO:0007669"/>
    <property type="project" value="TreeGrafter"/>
</dbReference>
<evidence type="ECO:0000256" key="7">
    <source>
        <dbReference type="ARBA" id="ARBA00022723"/>
    </source>
</evidence>
<evidence type="ECO:0000256" key="15">
    <source>
        <dbReference type="SAM" id="Coils"/>
    </source>
</evidence>
<dbReference type="Pfam" id="PF12874">
    <property type="entry name" value="zf-met"/>
    <property type="match status" value="1"/>
</dbReference>
<dbReference type="PANTHER" id="PTHR13278">
    <property type="entry name" value="ZINC FINGER PROTEIN 830"/>
    <property type="match status" value="1"/>
</dbReference>
<dbReference type="EnsemblMetazoa" id="XM_031929133">
    <property type="protein sequence ID" value="XP_031784993"/>
    <property type="gene ID" value="LOC100115991"/>
</dbReference>
<dbReference type="Proteomes" id="UP000002358">
    <property type="component" value="Chromosome 4"/>
</dbReference>
<dbReference type="OMA" id="KQPPDAQ"/>
<dbReference type="InterPro" id="IPR013087">
    <property type="entry name" value="Znf_C2H2_type"/>
</dbReference>
<dbReference type="GO" id="GO:0008270">
    <property type="term" value="F:zinc ion binding"/>
    <property type="evidence" value="ECO:0007669"/>
    <property type="project" value="UniProtKB-KW"/>
</dbReference>
<dbReference type="SMR" id="A0A7M7QDR8"/>
<dbReference type="KEGG" id="nvi:100115991"/>
<dbReference type="AlphaFoldDB" id="A0A7M7QDR8"/>
<evidence type="ECO:0000259" key="18">
    <source>
        <dbReference type="Pfam" id="PF23406"/>
    </source>
</evidence>
<reference evidence="19" key="1">
    <citation type="submission" date="2021-01" db="UniProtKB">
        <authorList>
            <consortium name="EnsemblMetazoa"/>
        </authorList>
    </citation>
    <scope>IDENTIFICATION</scope>
</reference>
<feature type="region of interest" description="Disordered" evidence="16">
    <location>
        <begin position="111"/>
        <end position="158"/>
    </location>
</feature>
<keyword evidence="6" id="KW-0132">Cell division</keyword>
<feature type="compositionally biased region" description="Basic and acidic residues" evidence="16">
    <location>
        <begin position="130"/>
        <end position="145"/>
    </location>
</feature>
<keyword evidence="10" id="KW-0862">Zinc</keyword>
<keyword evidence="11 15" id="KW-0175">Coiled coil</keyword>
<evidence type="ECO:0000259" key="17">
    <source>
        <dbReference type="Pfam" id="PF12874"/>
    </source>
</evidence>
<evidence type="ECO:0000256" key="5">
    <source>
        <dbReference type="ARBA" id="ARBA00022473"/>
    </source>
</evidence>
<evidence type="ECO:0000256" key="6">
    <source>
        <dbReference type="ARBA" id="ARBA00022618"/>
    </source>
</evidence>
<dbReference type="InterPro" id="IPR059039">
    <property type="entry name" value="ZNF380_CC"/>
</dbReference>
<keyword evidence="5" id="KW-0217">Developmental protein</keyword>
<keyword evidence="12" id="KW-0539">Nucleus</keyword>
<evidence type="ECO:0000256" key="3">
    <source>
        <dbReference type="ARBA" id="ARBA00017358"/>
    </source>
</evidence>
<dbReference type="GO" id="GO:0033314">
    <property type="term" value="P:mitotic DNA replication checkpoint signaling"/>
    <property type="evidence" value="ECO:0007669"/>
    <property type="project" value="TreeGrafter"/>
</dbReference>